<feature type="transmembrane region" description="Helical" evidence="4">
    <location>
        <begin position="217"/>
        <end position="237"/>
    </location>
</feature>
<dbReference type="Gene3D" id="3.30.70.270">
    <property type="match status" value="1"/>
</dbReference>
<keyword evidence="4" id="KW-1133">Transmembrane helix</keyword>
<evidence type="ECO:0000259" key="5">
    <source>
        <dbReference type="PROSITE" id="PS50887"/>
    </source>
</evidence>
<evidence type="ECO:0000256" key="2">
    <source>
        <dbReference type="ARBA" id="ARBA00012528"/>
    </source>
</evidence>
<proteinExistence type="predicted"/>
<protein>
    <recommendedName>
        <fullName evidence="2">diguanylate cyclase</fullName>
        <ecNumber evidence="2">2.7.7.65</ecNumber>
    </recommendedName>
</protein>
<comment type="cofactor">
    <cofactor evidence="1">
        <name>Mg(2+)</name>
        <dbReference type="ChEBI" id="CHEBI:18420"/>
    </cofactor>
</comment>
<evidence type="ECO:0000256" key="3">
    <source>
        <dbReference type="ARBA" id="ARBA00034247"/>
    </source>
</evidence>
<dbReference type="CDD" id="cd01949">
    <property type="entry name" value="GGDEF"/>
    <property type="match status" value="1"/>
</dbReference>
<feature type="domain" description="GGDEF" evidence="5">
    <location>
        <begin position="303"/>
        <end position="434"/>
    </location>
</feature>
<evidence type="ECO:0000313" key="7">
    <source>
        <dbReference type="Proteomes" id="UP001169760"/>
    </source>
</evidence>
<name>A0AAW7X783_9GAMM</name>
<evidence type="ECO:0000256" key="1">
    <source>
        <dbReference type="ARBA" id="ARBA00001946"/>
    </source>
</evidence>
<gene>
    <name evidence="6" type="ORF">Q4521_13780</name>
</gene>
<evidence type="ECO:0000313" key="6">
    <source>
        <dbReference type="EMBL" id="MDO6423546.1"/>
    </source>
</evidence>
<dbReference type="PANTHER" id="PTHR45138:SF9">
    <property type="entry name" value="DIGUANYLATE CYCLASE DGCM-RELATED"/>
    <property type="match status" value="1"/>
</dbReference>
<comment type="caution">
    <text evidence="6">The sequence shown here is derived from an EMBL/GenBank/DDBJ whole genome shotgun (WGS) entry which is preliminary data.</text>
</comment>
<dbReference type="NCBIfam" id="TIGR00254">
    <property type="entry name" value="GGDEF"/>
    <property type="match status" value="1"/>
</dbReference>
<dbReference type="FunFam" id="3.30.70.270:FF:000001">
    <property type="entry name" value="Diguanylate cyclase domain protein"/>
    <property type="match status" value="1"/>
</dbReference>
<keyword evidence="6" id="KW-0548">Nucleotidyltransferase</keyword>
<dbReference type="SMART" id="SM00267">
    <property type="entry name" value="GGDEF"/>
    <property type="match status" value="1"/>
</dbReference>
<dbReference type="PROSITE" id="PS50887">
    <property type="entry name" value="GGDEF"/>
    <property type="match status" value="1"/>
</dbReference>
<dbReference type="InterPro" id="IPR029787">
    <property type="entry name" value="Nucleotide_cyclase"/>
</dbReference>
<keyword evidence="4" id="KW-0472">Membrane</keyword>
<dbReference type="GO" id="GO:0052621">
    <property type="term" value="F:diguanylate cyclase activity"/>
    <property type="evidence" value="ECO:0007669"/>
    <property type="project" value="UniProtKB-EC"/>
</dbReference>
<sequence>MTRTFRSLASFRVQLLALLLTVLVLLGYDFLPKRTLEFAPSPRFERVLMADSDIGGKSVARWVNKKTDHLSCTIAEGYAYPYCGVHFAFDPYTHTGLDLTPYTHLKFHVQYQGETSTLRIYVRNQDANEPTKDIAKAKYISVNIKTRELGTLQTIELSEFIVAEWWKEQFDVPRDKAQPQFDNVVNIGIEVFAPTPLGEHQLAVERFEFVGPLVPRYAWYLSILGFWLAVSFIYLIVRLTKLYRRNEIFARVVTDLSKTNQELADQKEHFRILSTNDALTGIRNRHGVKLSYDAMLKSANPDTKVSVILIDIDHFKRINDRRGHQIGDEVLSQFSDLLRRNTRENDIVGRWGGEEFIVVSAHTNLNQAELLAEKIRTTVSNTALGDNKPIMITISCGVTEIQRPESLDAALARADKCLYSAKRSGRNCTVTQIND</sequence>
<dbReference type="InterPro" id="IPR050469">
    <property type="entry name" value="Diguanylate_Cyclase"/>
</dbReference>
<comment type="catalytic activity">
    <reaction evidence="3">
        <text>2 GTP = 3',3'-c-di-GMP + 2 diphosphate</text>
        <dbReference type="Rhea" id="RHEA:24898"/>
        <dbReference type="ChEBI" id="CHEBI:33019"/>
        <dbReference type="ChEBI" id="CHEBI:37565"/>
        <dbReference type="ChEBI" id="CHEBI:58805"/>
        <dbReference type="EC" id="2.7.7.65"/>
    </reaction>
</comment>
<dbReference type="RefSeq" id="WP_303493189.1">
    <property type="nucleotide sequence ID" value="NZ_JAUOPB010000010.1"/>
</dbReference>
<dbReference type="Pfam" id="PF00990">
    <property type="entry name" value="GGDEF"/>
    <property type="match status" value="1"/>
</dbReference>
<dbReference type="EC" id="2.7.7.65" evidence="2"/>
<organism evidence="6 7">
    <name type="scientific">Saccharophagus degradans</name>
    <dbReference type="NCBI Taxonomy" id="86304"/>
    <lineage>
        <taxon>Bacteria</taxon>
        <taxon>Pseudomonadati</taxon>
        <taxon>Pseudomonadota</taxon>
        <taxon>Gammaproteobacteria</taxon>
        <taxon>Cellvibrionales</taxon>
        <taxon>Cellvibrionaceae</taxon>
        <taxon>Saccharophagus</taxon>
    </lineage>
</organism>
<dbReference type="InterPro" id="IPR043128">
    <property type="entry name" value="Rev_trsase/Diguanyl_cyclase"/>
</dbReference>
<dbReference type="PANTHER" id="PTHR45138">
    <property type="entry name" value="REGULATORY COMPONENTS OF SENSORY TRANSDUCTION SYSTEM"/>
    <property type="match status" value="1"/>
</dbReference>
<reference evidence="6" key="1">
    <citation type="submission" date="2023-07" db="EMBL/GenBank/DDBJ databases">
        <title>Genome content predicts the carbon catabolic preferences of heterotrophic bacteria.</title>
        <authorList>
            <person name="Gralka M."/>
        </authorList>
    </citation>
    <scope>NUCLEOTIDE SEQUENCE</scope>
    <source>
        <strain evidence="6">I3M17_2</strain>
    </source>
</reference>
<keyword evidence="4" id="KW-0812">Transmembrane</keyword>
<evidence type="ECO:0000256" key="4">
    <source>
        <dbReference type="SAM" id="Phobius"/>
    </source>
</evidence>
<accession>A0AAW7X783</accession>
<dbReference type="InterPro" id="IPR000160">
    <property type="entry name" value="GGDEF_dom"/>
</dbReference>
<keyword evidence="6" id="KW-0808">Transferase</keyword>
<dbReference type="Proteomes" id="UP001169760">
    <property type="component" value="Unassembled WGS sequence"/>
</dbReference>
<dbReference type="AlphaFoldDB" id="A0AAW7X783"/>
<dbReference type="SUPFAM" id="SSF55073">
    <property type="entry name" value="Nucleotide cyclase"/>
    <property type="match status" value="1"/>
</dbReference>
<dbReference type="EMBL" id="JAUOPB010000010">
    <property type="protein sequence ID" value="MDO6423546.1"/>
    <property type="molecule type" value="Genomic_DNA"/>
</dbReference>